<keyword evidence="2" id="KW-0812">Transmembrane</keyword>
<evidence type="ECO:0000313" key="3">
    <source>
        <dbReference type="EMBL" id="GHA66924.1"/>
    </source>
</evidence>
<evidence type="ECO:0000256" key="1">
    <source>
        <dbReference type="ARBA" id="ARBA00022481"/>
    </source>
</evidence>
<feature type="transmembrane region" description="Helical" evidence="2">
    <location>
        <begin position="21"/>
        <end position="42"/>
    </location>
</feature>
<accession>A0A8J3CM52</accession>
<keyword evidence="2" id="KW-0472">Membrane</keyword>
<dbReference type="GO" id="GO:0015628">
    <property type="term" value="P:protein secretion by the type II secretion system"/>
    <property type="evidence" value="ECO:0007669"/>
    <property type="project" value="InterPro"/>
</dbReference>
<keyword evidence="1" id="KW-0488">Methylation</keyword>
<organism evidence="3 4">
    <name type="scientific">Formosimonas limnophila</name>
    <dbReference type="NCBI Taxonomy" id="1384487"/>
    <lineage>
        <taxon>Bacteria</taxon>
        <taxon>Pseudomonadati</taxon>
        <taxon>Pseudomonadota</taxon>
        <taxon>Betaproteobacteria</taxon>
        <taxon>Burkholderiales</taxon>
        <taxon>Burkholderiaceae</taxon>
        <taxon>Formosimonas</taxon>
    </lineage>
</organism>
<comment type="caution">
    <text evidence="3">The sequence shown here is derived from an EMBL/GenBank/DDBJ whole genome shotgun (WGS) entry which is preliminary data.</text>
</comment>
<dbReference type="Proteomes" id="UP000614287">
    <property type="component" value="Unassembled WGS sequence"/>
</dbReference>
<dbReference type="PROSITE" id="PS00409">
    <property type="entry name" value="PROKAR_NTER_METHYL"/>
    <property type="match status" value="1"/>
</dbReference>
<dbReference type="AlphaFoldDB" id="A0A8J3CM52"/>
<reference evidence="3" key="2">
    <citation type="submission" date="2020-09" db="EMBL/GenBank/DDBJ databases">
        <authorList>
            <person name="Sun Q."/>
            <person name="Kim S."/>
        </authorList>
    </citation>
    <scope>NUCLEOTIDE SEQUENCE</scope>
    <source>
        <strain evidence="3">KCTC 32501</strain>
    </source>
</reference>
<reference evidence="3" key="1">
    <citation type="journal article" date="2014" name="Int. J. Syst. Evol. Microbiol.">
        <title>Complete genome sequence of Corynebacterium casei LMG S-19264T (=DSM 44701T), isolated from a smear-ripened cheese.</title>
        <authorList>
            <consortium name="US DOE Joint Genome Institute (JGI-PGF)"/>
            <person name="Walter F."/>
            <person name="Albersmeier A."/>
            <person name="Kalinowski J."/>
            <person name="Ruckert C."/>
        </authorList>
    </citation>
    <scope>NUCLEOTIDE SEQUENCE</scope>
    <source>
        <strain evidence="3">KCTC 32501</strain>
    </source>
</reference>
<protein>
    <submittedName>
        <fullName evidence="3">Type 4 fimbrial biogenesis protein PilE</fullName>
    </submittedName>
</protein>
<dbReference type="GO" id="GO:0043683">
    <property type="term" value="P:type IV pilus assembly"/>
    <property type="evidence" value="ECO:0007669"/>
    <property type="project" value="InterPro"/>
</dbReference>
<dbReference type="Pfam" id="PF16732">
    <property type="entry name" value="ComP_DUS"/>
    <property type="match status" value="1"/>
</dbReference>
<keyword evidence="2" id="KW-1133">Transmembrane helix</keyword>
<name>A0A8J3CM52_9BURK</name>
<dbReference type="Gene3D" id="3.30.700.10">
    <property type="entry name" value="Glycoprotein, Type 4 Pilin"/>
    <property type="match status" value="1"/>
</dbReference>
<keyword evidence="4" id="KW-1185">Reference proteome</keyword>
<dbReference type="Pfam" id="PF07963">
    <property type="entry name" value="N_methyl"/>
    <property type="match status" value="1"/>
</dbReference>
<dbReference type="PRINTS" id="PR00813">
    <property type="entry name" value="BCTERIALGSPG"/>
</dbReference>
<dbReference type="GO" id="GO:0015627">
    <property type="term" value="C:type II protein secretion system complex"/>
    <property type="evidence" value="ECO:0007669"/>
    <property type="project" value="InterPro"/>
</dbReference>
<sequence length="141" mass="15270">MDFKVDKMTKQRKNLQSGFTLLEMLFVIAVIGVLAAISLARYDDHITSSNRHAARAALLFAQQSMERAHLQNGTYVDAVLPAQQPSEPFVLALTNAGLNTYTLQATPVNADPQCNVLTLNQAGVRGATGAATPQDVANCWR</sequence>
<dbReference type="InterPro" id="IPR000983">
    <property type="entry name" value="Bac_GSPG_pilin"/>
</dbReference>
<evidence type="ECO:0000313" key="4">
    <source>
        <dbReference type="Proteomes" id="UP000614287"/>
    </source>
</evidence>
<dbReference type="SUPFAM" id="SSF54523">
    <property type="entry name" value="Pili subunits"/>
    <property type="match status" value="1"/>
</dbReference>
<gene>
    <name evidence="3" type="primary">pilE</name>
    <name evidence="3" type="ORF">GCM10009007_04310</name>
</gene>
<dbReference type="NCBIfam" id="TIGR02532">
    <property type="entry name" value="IV_pilin_GFxxxE"/>
    <property type="match status" value="1"/>
</dbReference>
<dbReference type="InterPro" id="IPR031982">
    <property type="entry name" value="PilE-like"/>
</dbReference>
<proteinExistence type="predicted"/>
<evidence type="ECO:0000256" key="2">
    <source>
        <dbReference type="SAM" id="Phobius"/>
    </source>
</evidence>
<dbReference type="InterPro" id="IPR045584">
    <property type="entry name" value="Pilin-like"/>
</dbReference>
<dbReference type="EMBL" id="BMZG01000002">
    <property type="protein sequence ID" value="GHA66924.1"/>
    <property type="molecule type" value="Genomic_DNA"/>
</dbReference>
<dbReference type="InterPro" id="IPR012902">
    <property type="entry name" value="N_methyl_site"/>
</dbReference>